<comment type="pathway">
    <text evidence="2 6">Cofactor biosynthesis; tetrahydrofolate biosynthesis; 2-amino-4-hydroxy-6-hydroxymethyl-7,8-dihydropteridine diphosphate from 7,8-dihydroneopterin triphosphate: step 3/4.</text>
</comment>
<evidence type="ECO:0000256" key="3">
    <source>
        <dbReference type="ARBA" id="ARBA00005708"/>
    </source>
</evidence>
<accession>A0ABP8AV21</accession>
<comment type="catalytic activity">
    <reaction evidence="1 6">
        <text>7,8-dihydroneopterin = 6-hydroxymethyl-7,8-dihydropterin + glycolaldehyde</text>
        <dbReference type="Rhea" id="RHEA:10540"/>
        <dbReference type="ChEBI" id="CHEBI:17001"/>
        <dbReference type="ChEBI" id="CHEBI:17071"/>
        <dbReference type="ChEBI" id="CHEBI:44841"/>
        <dbReference type="EC" id="4.1.2.25"/>
    </reaction>
</comment>
<evidence type="ECO:0000313" key="9">
    <source>
        <dbReference type="Proteomes" id="UP001500213"/>
    </source>
</evidence>
<keyword evidence="5 6" id="KW-0456">Lyase</keyword>
<evidence type="ECO:0000256" key="5">
    <source>
        <dbReference type="ARBA" id="ARBA00023239"/>
    </source>
</evidence>
<name>A0ABP8AV21_9MICO</name>
<dbReference type="EMBL" id="BAABBX010000015">
    <property type="protein sequence ID" value="GAA4191259.1"/>
    <property type="molecule type" value="Genomic_DNA"/>
</dbReference>
<dbReference type="SMART" id="SM00905">
    <property type="entry name" value="FolB"/>
    <property type="match status" value="1"/>
</dbReference>
<comment type="similarity">
    <text evidence="3 6">Belongs to the DHNA family.</text>
</comment>
<evidence type="ECO:0000256" key="1">
    <source>
        <dbReference type="ARBA" id="ARBA00001353"/>
    </source>
</evidence>
<organism evidence="8 9">
    <name type="scientific">Gryllotalpicola kribbensis</name>
    <dbReference type="NCBI Taxonomy" id="993084"/>
    <lineage>
        <taxon>Bacteria</taxon>
        <taxon>Bacillati</taxon>
        <taxon>Actinomycetota</taxon>
        <taxon>Actinomycetes</taxon>
        <taxon>Micrococcales</taxon>
        <taxon>Microbacteriaceae</taxon>
        <taxon>Gryllotalpicola</taxon>
    </lineage>
</organism>
<dbReference type="PANTHER" id="PTHR42844">
    <property type="entry name" value="DIHYDRONEOPTERIN ALDOLASE 1-RELATED"/>
    <property type="match status" value="1"/>
</dbReference>
<dbReference type="InterPro" id="IPR006156">
    <property type="entry name" value="Dihydroneopterin_aldolase"/>
</dbReference>
<dbReference type="RefSeq" id="WP_344776759.1">
    <property type="nucleotide sequence ID" value="NZ_BAABBX010000015.1"/>
</dbReference>
<dbReference type="NCBIfam" id="TIGR00526">
    <property type="entry name" value="folB_dom"/>
    <property type="match status" value="1"/>
</dbReference>
<proteinExistence type="inferred from homology"/>
<dbReference type="NCBIfam" id="TIGR00525">
    <property type="entry name" value="folB"/>
    <property type="match status" value="1"/>
</dbReference>
<comment type="function">
    <text evidence="6">Catalyzes the conversion of 7,8-dihydroneopterin to 6-hydroxymethyl-7,8-dihydropterin.</text>
</comment>
<comment type="caution">
    <text evidence="8">The sequence shown here is derived from an EMBL/GenBank/DDBJ whole genome shotgun (WGS) entry which is preliminary data.</text>
</comment>
<dbReference type="InterPro" id="IPR006157">
    <property type="entry name" value="FolB_dom"/>
</dbReference>
<evidence type="ECO:0000259" key="7">
    <source>
        <dbReference type="SMART" id="SM00905"/>
    </source>
</evidence>
<dbReference type="Proteomes" id="UP001500213">
    <property type="component" value="Unassembled WGS sequence"/>
</dbReference>
<dbReference type="PANTHER" id="PTHR42844:SF1">
    <property type="entry name" value="DIHYDRONEOPTERIN ALDOLASE 1-RELATED"/>
    <property type="match status" value="1"/>
</dbReference>
<feature type="domain" description="Dihydroneopterin aldolase/epimerase" evidence="7">
    <location>
        <begin position="5"/>
        <end position="117"/>
    </location>
</feature>
<gene>
    <name evidence="8" type="primary">folB</name>
    <name evidence="8" type="ORF">GCM10022288_21780</name>
</gene>
<dbReference type="SUPFAM" id="SSF55620">
    <property type="entry name" value="Tetrahydrobiopterin biosynthesis enzymes-like"/>
    <property type="match status" value="1"/>
</dbReference>
<dbReference type="EC" id="4.1.2.25" evidence="6"/>
<protein>
    <recommendedName>
        <fullName evidence="6">7,8-dihydroneopterin aldolase</fullName>
        <ecNumber evidence="6">4.1.2.25</ecNumber>
    </recommendedName>
</protein>
<keyword evidence="4 6" id="KW-0289">Folate biosynthesis</keyword>
<evidence type="ECO:0000256" key="6">
    <source>
        <dbReference type="RuleBase" id="RU362079"/>
    </source>
</evidence>
<evidence type="ECO:0000256" key="2">
    <source>
        <dbReference type="ARBA" id="ARBA00005013"/>
    </source>
</evidence>
<dbReference type="Gene3D" id="3.30.1130.10">
    <property type="match status" value="1"/>
</dbReference>
<reference evidence="9" key="1">
    <citation type="journal article" date="2019" name="Int. J. Syst. Evol. Microbiol.">
        <title>The Global Catalogue of Microorganisms (GCM) 10K type strain sequencing project: providing services to taxonomists for standard genome sequencing and annotation.</title>
        <authorList>
            <consortium name="The Broad Institute Genomics Platform"/>
            <consortium name="The Broad Institute Genome Sequencing Center for Infectious Disease"/>
            <person name="Wu L."/>
            <person name="Ma J."/>
        </authorList>
    </citation>
    <scope>NUCLEOTIDE SEQUENCE [LARGE SCALE GENOMIC DNA]</scope>
    <source>
        <strain evidence="9">JCM 17593</strain>
    </source>
</reference>
<keyword evidence="9" id="KW-1185">Reference proteome</keyword>
<evidence type="ECO:0000313" key="8">
    <source>
        <dbReference type="EMBL" id="GAA4191259.1"/>
    </source>
</evidence>
<sequence length="137" mass="14541">MADSITLTGLAVRANHGVFDFERENGQTFVIDLTVWLDLAPAARGDELAATVHYGELAEAVHAAVAADPVDLIETVAERVARVALAFPAVDRVRATVHKPDAPIPVPFGDVAVTVERDRAWAARFERAGSADQGVSA</sequence>
<dbReference type="CDD" id="cd00534">
    <property type="entry name" value="DHNA_DHNTPE"/>
    <property type="match status" value="1"/>
</dbReference>
<dbReference type="InterPro" id="IPR043133">
    <property type="entry name" value="GTP-CH-I_C/QueF"/>
</dbReference>
<evidence type="ECO:0000256" key="4">
    <source>
        <dbReference type="ARBA" id="ARBA00022909"/>
    </source>
</evidence>
<dbReference type="Pfam" id="PF02152">
    <property type="entry name" value="FolB"/>
    <property type="match status" value="1"/>
</dbReference>